<evidence type="ECO:0000256" key="1">
    <source>
        <dbReference type="SAM" id="SignalP"/>
    </source>
</evidence>
<protein>
    <submittedName>
        <fullName evidence="2">Uncharacterized protein</fullName>
    </submittedName>
</protein>
<dbReference type="AlphaFoldDB" id="B9TFY3"/>
<proteinExistence type="predicted"/>
<evidence type="ECO:0000313" key="2">
    <source>
        <dbReference type="EMBL" id="EEF25230.1"/>
    </source>
</evidence>
<dbReference type="Proteomes" id="UP000008311">
    <property type="component" value="Unassembled WGS sequence"/>
</dbReference>
<dbReference type="EMBL" id="EQ980216">
    <property type="protein sequence ID" value="EEF25230.1"/>
    <property type="molecule type" value="Genomic_DNA"/>
</dbReference>
<evidence type="ECO:0000313" key="3">
    <source>
        <dbReference type="Proteomes" id="UP000008311"/>
    </source>
</evidence>
<keyword evidence="3" id="KW-1185">Reference proteome</keyword>
<accession>B9TFY3</accession>
<name>B9TFY3_RICCO</name>
<sequence>MFGLQVRLLVLVKALVIRLPGDDRRAWDRQAIEILDTNRDGQGLADAVKRYRGSGPALRRIVAEKGAANCIGRRPFRPAGIDRFNQCRSARQIRQQHPLLAALVGGVSDIRQERDDLAPVFLRRPELLDEVMDMGNGGGEQLRDVSILLTGQPLGKHL</sequence>
<feature type="chain" id="PRO_5002892124" evidence="1">
    <location>
        <begin position="19"/>
        <end position="158"/>
    </location>
</feature>
<dbReference type="InParanoid" id="B9TFY3"/>
<feature type="signal peptide" evidence="1">
    <location>
        <begin position="1"/>
        <end position="18"/>
    </location>
</feature>
<gene>
    <name evidence="2" type="ORF">RCOM_1889630</name>
</gene>
<keyword evidence="1" id="KW-0732">Signal</keyword>
<reference evidence="3" key="1">
    <citation type="journal article" date="2010" name="Nat. Biotechnol.">
        <title>Draft genome sequence of the oilseed species Ricinus communis.</title>
        <authorList>
            <person name="Chan A.P."/>
            <person name="Crabtree J."/>
            <person name="Zhao Q."/>
            <person name="Lorenzi H."/>
            <person name="Orvis J."/>
            <person name="Puiu D."/>
            <person name="Melake-Berhan A."/>
            <person name="Jones K.M."/>
            <person name="Redman J."/>
            <person name="Chen G."/>
            <person name="Cahoon E.B."/>
            <person name="Gedil M."/>
            <person name="Stanke M."/>
            <person name="Haas B.J."/>
            <person name="Wortman J.R."/>
            <person name="Fraser-Liggett C.M."/>
            <person name="Ravel J."/>
            <person name="Rabinowicz P.D."/>
        </authorList>
    </citation>
    <scope>NUCLEOTIDE SEQUENCE [LARGE SCALE GENOMIC DNA]</scope>
    <source>
        <strain evidence="3">cv. Hale</strain>
    </source>
</reference>
<organism evidence="2 3">
    <name type="scientific">Ricinus communis</name>
    <name type="common">Castor bean</name>
    <dbReference type="NCBI Taxonomy" id="3988"/>
    <lineage>
        <taxon>Eukaryota</taxon>
        <taxon>Viridiplantae</taxon>
        <taxon>Streptophyta</taxon>
        <taxon>Embryophyta</taxon>
        <taxon>Tracheophyta</taxon>
        <taxon>Spermatophyta</taxon>
        <taxon>Magnoliopsida</taxon>
        <taxon>eudicotyledons</taxon>
        <taxon>Gunneridae</taxon>
        <taxon>Pentapetalae</taxon>
        <taxon>rosids</taxon>
        <taxon>fabids</taxon>
        <taxon>Malpighiales</taxon>
        <taxon>Euphorbiaceae</taxon>
        <taxon>Acalyphoideae</taxon>
        <taxon>Acalypheae</taxon>
        <taxon>Ricinus</taxon>
    </lineage>
</organism>